<dbReference type="WBParaSite" id="PSU_v2.g293.t1">
    <property type="protein sequence ID" value="PSU_v2.g293.t1"/>
    <property type="gene ID" value="PSU_v2.g293"/>
</dbReference>
<dbReference type="InterPro" id="IPR016186">
    <property type="entry name" value="C-type_lectin-like/link_sf"/>
</dbReference>
<dbReference type="CDD" id="cd00037">
    <property type="entry name" value="CLECT"/>
    <property type="match status" value="1"/>
</dbReference>
<feature type="domain" description="C-type lectin" evidence="2">
    <location>
        <begin position="82"/>
        <end position="195"/>
    </location>
</feature>
<dbReference type="AlphaFoldDB" id="A0A914YXX6"/>
<dbReference type="PROSITE" id="PS50041">
    <property type="entry name" value="C_TYPE_LECTIN_2"/>
    <property type="match status" value="1"/>
</dbReference>
<keyword evidence="1" id="KW-1015">Disulfide bond</keyword>
<dbReference type="InterPro" id="IPR001304">
    <property type="entry name" value="C-type_lectin-like"/>
</dbReference>
<evidence type="ECO:0000256" key="1">
    <source>
        <dbReference type="ARBA" id="ARBA00023157"/>
    </source>
</evidence>
<reference evidence="4" key="1">
    <citation type="submission" date="2022-11" db="UniProtKB">
        <authorList>
            <consortium name="WormBaseParasite"/>
        </authorList>
    </citation>
    <scope>IDENTIFICATION</scope>
</reference>
<organism evidence="3 4">
    <name type="scientific">Panagrolaimus superbus</name>
    <dbReference type="NCBI Taxonomy" id="310955"/>
    <lineage>
        <taxon>Eukaryota</taxon>
        <taxon>Metazoa</taxon>
        <taxon>Ecdysozoa</taxon>
        <taxon>Nematoda</taxon>
        <taxon>Chromadorea</taxon>
        <taxon>Rhabditida</taxon>
        <taxon>Tylenchina</taxon>
        <taxon>Panagrolaimomorpha</taxon>
        <taxon>Panagrolaimoidea</taxon>
        <taxon>Panagrolaimidae</taxon>
        <taxon>Panagrolaimus</taxon>
    </lineage>
</organism>
<proteinExistence type="predicted"/>
<dbReference type="SMART" id="SM00034">
    <property type="entry name" value="CLECT"/>
    <property type="match status" value="1"/>
</dbReference>
<dbReference type="PANTHER" id="PTHR22803">
    <property type="entry name" value="MANNOSE, PHOSPHOLIPASE, LECTIN RECEPTOR RELATED"/>
    <property type="match status" value="1"/>
</dbReference>
<dbReference type="Gene3D" id="3.10.100.10">
    <property type="entry name" value="Mannose-Binding Protein A, subunit A"/>
    <property type="match status" value="1"/>
</dbReference>
<dbReference type="InterPro" id="IPR018378">
    <property type="entry name" value="C-type_lectin_CS"/>
</dbReference>
<sequence>MTTTKSGSNFAVIGLIAGTAAWRWQDSTVLNYTRCNINDRQKWYHFDNSYTSFVCKLNGYDNSRVILRDSACPKGTIKSPDNKNICYQIYADPSNWYAAEQTCQKGNGHLVSIHNSNENSYLLGVVPFDVPGAVDFWTGSFYNSTWKWSDNTPFDFSNWAPGNPQSVSGLCMSEKVRSGYWYSSKCDDNKPFICAVPPANTPRPSCPPNFSYYDVTKKCYQVSNILKGGDASLTNFCV</sequence>
<accession>A0A914YXX6</accession>
<dbReference type="InterPro" id="IPR050111">
    <property type="entry name" value="C-type_lectin/snaclec_domain"/>
</dbReference>
<dbReference type="PROSITE" id="PS00615">
    <property type="entry name" value="C_TYPE_LECTIN_1"/>
    <property type="match status" value="1"/>
</dbReference>
<dbReference type="InterPro" id="IPR016187">
    <property type="entry name" value="CTDL_fold"/>
</dbReference>
<name>A0A914YXX6_9BILA</name>
<evidence type="ECO:0000259" key="2">
    <source>
        <dbReference type="PROSITE" id="PS50041"/>
    </source>
</evidence>
<keyword evidence="3" id="KW-1185">Reference proteome</keyword>
<dbReference type="Proteomes" id="UP000887577">
    <property type="component" value="Unplaced"/>
</dbReference>
<dbReference type="SUPFAM" id="SSF56436">
    <property type="entry name" value="C-type lectin-like"/>
    <property type="match status" value="1"/>
</dbReference>
<evidence type="ECO:0000313" key="4">
    <source>
        <dbReference type="WBParaSite" id="PSU_v2.g293.t1"/>
    </source>
</evidence>
<dbReference type="Pfam" id="PF00059">
    <property type="entry name" value="Lectin_C"/>
    <property type="match status" value="1"/>
</dbReference>
<protein>
    <submittedName>
        <fullName evidence="4">C-type lectin domain-containing protein</fullName>
    </submittedName>
</protein>
<evidence type="ECO:0000313" key="3">
    <source>
        <dbReference type="Proteomes" id="UP000887577"/>
    </source>
</evidence>